<dbReference type="InterPro" id="IPR029063">
    <property type="entry name" value="SAM-dependent_MTases_sf"/>
</dbReference>
<reference evidence="2" key="1">
    <citation type="submission" date="2022-08" db="EMBL/GenBank/DDBJ databases">
        <authorList>
            <person name="Tistechok S."/>
            <person name="Samborskyy M."/>
            <person name="Roman I."/>
        </authorList>
    </citation>
    <scope>NUCLEOTIDE SEQUENCE</scope>
    <source>
        <strain evidence="2">DSM 103496</strain>
    </source>
</reference>
<protein>
    <submittedName>
        <fullName evidence="2">Methyltransferase domain-containing protein</fullName>
    </submittedName>
</protein>
<dbReference type="AlphaFoldDB" id="A0A9X2VHL3"/>
<organism evidence="2 3">
    <name type="scientific">Umezawaea endophytica</name>
    <dbReference type="NCBI Taxonomy" id="1654476"/>
    <lineage>
        <taxon>Bacteria</taxon>
        <taxon>Bacillati</taxon>
        <taxon>Actinomycetota</taxon>
        <taxon>Actinomycetes</taxon>
        <taxon>Pseudonocardiales</taxon>
        <taxon>Pseudonocardiaceae</taxon>
        <taxon>Umezawaea</taxon>
    </lineage>
</organism>
<dbReference type="RefSeq" id="WP_259622383.1">
    <property type="nucleotide sequence ID" value="NZ_JANYMP010000003.1"/>
</dbReference>
<dbReference type="PANTHER" id="PTHR43591">
    <property type="entry name" value="METHYLTRANSFERASE"/>
    <property type="match status" value="1"/>
</dbReference>
<dbReference type="CDD" id="cd02440">
    <property type="entry name" value="AdoMet_MTases"/>
    <property type="match status" value="1"/>
</dbReference>
<sequence length="265" mass="28348">MEDRGTPASKAVFDYDAELSRYQPRLREAFDVRPGDSVLDIGCGAGQTTRESARLATGGSALGVDVSAGMVARARELTAAEGLDNVRFEQADAQVHPFPPERFTLGTSRFGTMFFADPVEAFGNVRRALRPGGRLVQLVWQAGDRQEWVAAIQRALAGRDPAPVPPAAGGPFSLADPAAVEGVLTTAGFTDVSVSDVSEPVYYGADPDSAADAVLALRMASEVLVRLDAQEVERALDRLRAVMAEHSGTDGVWFDSRAWLVTARR</sequence>
<dbReference type="Pfam" id="PF13649">
    <property type="entry name" value="Methyltransf_25"/>
    <property type="match status" value="1"/>
</dbReference>
<comment type="caution">
    <text evidence="2">The sequence shown here is derived from an EMBL/GenBank/DDBJ whole genome shotgun (WGS) entry which is preliminary data.</text>
</comment>
<dbReference type="Gene3D" id="3.40.50.150">
    <property type="entry name" value="Vaccinia Virus protein VP39"/>
    <property type="match status" value="1"/>
</dbReference>
<evidence type="ECO:0000259" key="1">
    <source>
        <dbReference type="Pfam" id="PF13649"/>
    </source>
</evidence>
<feature type="domain" description="Methyltransferase" evidence="1">
    <location>
        <begin position="38"/>
        <end position="133"/>
    </location>
</feature>
<name>A0A9X2VHL3_9PSEU</name>
<dbReference type="SUPFAM" id="SSF53335">
    <property type="entry name" value="S-adenosyl-L-methionine-dependent methyltransferases"/>
    <property type="match status" value="1"/>
</dbReference>
<accession>A0A9X2VHL3</accession>
<keyword evidence="2" id="KW-0808">Transferase</keyword>
<dbReference type="Proteomes" id="UP001141259">
    <property type="component" value="Unassembled WGS sequence"/>
</dbReference>
<gene>
    <name evidence="2" type="ORF">NZH93_08380</name>
</gene>
<dbReference type="GO" id="GO:0008168">
    <property type="term" value="F:methyltransferase activity"/>
    <property type="evidence" value="ECO:0007669"/>
    <property type="project" value="UniProtKB-KW"/>
</dbReference>
<dbReference type="InterPro" id="IPR041698">
    <property type="entry name" value="Methyltransf_25"/>
</dbReference>
<dbReference type="EMBL" id="JANYMP010000003">
    <property type="protein sequence ID" value="MCS7476870.1"/>
    <property type="molecule type" value="Genomic_DNA"/>
</dbReference>
<dbReference type="PANTHER" id="PTHR43591:SF24">
    <property type="entry name" value="2-METHOXY-6-POLYPRENYL-1,4-BENZOQUINOL METHYLASE, MITOCHONDRIAL"/>
    <property type="match status" value="1"/>
</dbReference>
<evidence type="ECO:0000313" key="2">
    <source>
        <dbReference type="EMBL" id="MCS7476870.1"/>
    </source>
</evidence>
<proteinExistence type="predicted"/>
<keyword evidence="3" id="KW-1185">Reference proteome</keyword>
<dbReference type="GO" id="GO:0032259">
    <property type="term" value="P:methylation"/>
    <property type="evidence" value="ECO:0007669"/>
    <property type="project" value="UniProtKB-KW"/>
</dbReference>
<keyword evidence="2" id="KW-0489">Methyltransferase</keyword>
<evidence type="ECO:0000313" key="3">
    <source>
        <dbReference type="Proteomes" id="UP001141259"/>
    </source>
</evidence>